<keyword evidence="3" id="KW-1185">Reference proteome</keyword>
<reference evidence="2 3" key="1">
    <citation type="submission" date="2020-08" db="EMBL/GenBank/DDBJ databases">
        <title>Genome sequence of Sphingomonas rhizophila KACC 19189T.</title>
        <authorList>
            <person name="Hyun D.-W."/>
            <person name="Bae J.-W."/>
        </authorList>
    </citation>
    <scope>NUCLEOTIDE SEQUENCE [LARGE SCALE GENOMIC DNA]</scope>
    <source>
        <strain evidence="2 3">KACC 19189</strain>
    </source>
</reference>
<dbReference type="RefSeq" id="WP_187542979.1">
    <property type="nucleotide sequence ID" value="NZ_CP060717.1"/>
</dbReference>
<proteinExistence type="predicted"/>
<evidence type="ECO:0000313" key="3">
    <source>
        <dbReference type="Proteomes" id="UP000515955"/>
    </source>
</evidence>
<dbReference type="Proteomes" id="UP000515955">
    <property type="component" value="Chromosome"/>
</dbReference>
<dbReference type="EMBL" id="CP060717">
    <property type="protein sequence ID" value="QNN65994.1"/>
    <property type="molecule type" value="Genomic_DNA"/>
</dbReference>
<feature type="signal peptide" evidence="1">
    <location>
        <begin position="1"/>
        <end position="15"/>
    </location>
</feature>
<feature type="chain" id="PRO_5028987019" evidence="1">
    <location>
        <begin position="16"/>
        <end position="92"/>
    </location>
</feature>
<evidence type="ECO:0000313" key="2">
    <source>
        <dbReference type="EMBL" id="QNN65994.1"/>
    </source>
</evidence>
<organism evidence="2 3">
    <name type="scientific">Sphingomonas rhizophila</name>
    <dbReference type="NCBI Taxonomy" id="2071607"/>
    <lineage>
        <taxon>Bacteria</taxon>
        <taxon>Pseudomonadati</taxon>
        <taxon>Pseudomonadota</taxon>
        <taxon>Alphaproteobacteria</taxon>
        <taxon>Sphingomonadales</taxon>
        <taxon>Sphingomonadaceae</taxon>
        <taxon>Sphingomonas</taxon>
    </lineage>
</organism>
<accession>A0A7G9SDR9</accession>
<dbReference type="AlphaFoldDB" id="A0A7G9SDR9"/>
<gene>
    <name evidence="2" type="ORF">H9L12_05695</name>
</gene>
<dbReference type="KEGG" id="srhi:H9L12_05695"/>
<sequence length="92" mass="9392">MALLLSPLAMQPAAAAPTTVVKASVLGHCEEKAPAQGKAMSSDCTMGCASALPAAPFVGAPQRRPTSSFEPSAQLAALTGRHLEIEIPPPRD</sequence>
<name>A0A7G9SDR9_9SPHN</name>
<evidence type="ECO:0000256" key="1">
    <source>
        <dbReference type="SAM" id="SignalP"/>
    </source>
</evidence>
<keyword evidence="1" id="KW-0732">Signal</keyword>
<protein>
    <submittedName>
        <fullName evidence="2">Uncharacterized protein</fullName>
    </submittedName>
</protein>